<sequence length="188" mass="20035">MSDDLLTTKISRGFDQLDADGDGRLTEHDHILAGRAVAKSLGHEAGSPQEARIIDAYLTIWRDLHAPQLPAGADAITKEQFLASTGSLADQPDIARAVLGGLAGAFLAIADTGGDGHIDPDEFFAFQRGHFPALTRTTADEAFRHLDRDSDGKLSAEEVTTAIVEYWTSTDPAAPGNWWTGDPDLGAP</sequence>
<feature type="domain" description="EF-hand" evidence="1">
    <location>
        <begin position="134"/>
        <end position="169"/>
    </location>
</feature>
<dbReference type="PROSITE" id="PS00018">
    <property type="entry name" value="EF_HAND_1"/>
    <property type="match status" value="1"/>
</dbReference>
<dbReference type="InterPro" id="IPR018247">
    <property type="entry name" value="EF_Hand_1_Ca_BS"/>
</dbReference>
<dbReference type="RefSeq" id="WP_282546906.1">
    <property type="nucleotide sequence ID" value="NZ_JASCIQ010000057.1"/>
</dbReference>
<protein>
    <submittedName>
        <fullName evidence="2">EF-hand domain-containing protein</fullName>
    </submittedName>
</protein>
<keyword evidence="3" id="KW-1185">Reference proteome</keyword>
<dbReference type="CDD" id="cd00051">
    <property type="entry name" value="EFh"/>
    <property type="match status" value="1"/>
</dbReference>
<name>A0ABT6SM37_9ACTN</name>
<dbReference type="PROSITE" id="PS50222">
    <property type="entry name" value="EF_HAND_2"/>
    <property type="match status" value="1"/>
</dbReference>
<evidence type="ECO:0000259" key="1">
    <source>
        <dbReference type="PROSITE" id="PS50222"/>
    </source>
</evidence>
<dbReference type="SUPFAM" id="SSF47473">
    <property type="entry name" value="EF-hand"/>
    <property type="match status" value="1"/>
</dbReference>
<accession>A0ABT6SM37</accession>
<dbReference type="EMBL" id="JASCIQ010000057">
    <property type="protein sequence ID" value="MDI3409035.1"/>
    <property type="molecule type" value="Genomic_DNA"/>
</dbReference>
<dbReference type="InterPro" id="IPR002048">
    <property type="entry name" value="EF_hand_dom"/>
</dbReference>
<evidence type="ECO:0000313" key="2">
    <source>
        <dbReference type="EMBL" id="MDI3409035.1"/>
    </source>
</evidence>
<dbReference type="Pfam" id="PF13202">
    <property type="entry name" value="EF-hand_5"/>
    <property type="match status" value="3"/>
</dbReference>
<reference evidence="2 3" key="1">
    <citation type="submission" date="2023-05" db="EMBL/GenBank/DDBJ databases">
        <title>Draft genome sequence of Streptomyces sp. B-S-A6 isolated from a cave soil in Thailand.</title>
        <authorList>
            <person name="Chamroensaksri N."/>
            <person name="Muangham S."/>
        </authorList>
    </citation>
    <scope>NUCLEOTIDE SEQUENCE [LARGE SCALE GENOMIC DNA]</scope>
    <source>
        <strain evidence="2 3">B-S-A6</strain>
    </source>
</reference>
<evidence type="ECO:0000313" key="3">
    <source>
        <dbReference type="Proteomes" id="UP001223978"/>
    </source>
</evidence>
<dbReference type="SMART" id="SM00054">
    <property type="entry name" value="EFh"/>
    <property type="match status" value="3"/>
</dbReference>
<proteinExistence type="predicted"/>
<dbReference type="Proteomes" id="UP001223978">
    <property type="component" value="Unassembled WGS sequence"/>
</dbReference>
<comment type="caution">
    <text evidence="2">The sequence shown here is derived from an EMBL/GenBank/DDBJ whole genome shotgun (WGS) entry which is preliminary data.</text>
</comment>
<dbReference type="InterPro" id="IPR011992">
    <property type="entry name" value="EF-hand-dom_pair"/>
</dbReference>
<organism evidence="2 3">
    <name type="scientific">Streptomyces cavernicola</name>
    <dbReference type="NCBI Taxonomy" id="3043613"/>
    <lineage>
        <taxon>Bacteria</taxon>
        <taxon>Bacillati</taxon>
        <taxon>Actinomycetota</taxon>
        <taxon>Actinomycetes</taxon>
        <taxon>Kitasatosporales</taxon>
        <taxon>Streptomycetaceae</taxon>
        <taxon>Streptomyces</taxon>
    </lineage>
</organism>
<dbReference type="Gene3D" id="1.10.238.10">
    <property type="entry name" value="EF-hand"/>
    <property type="match status" value="1"/>
</dbReference>
<gene>
    <name evidence="2" type="ORF">QIS96_35120</name>
</gene>